<keyword evidence="1" id="KW-0812">Transmembrane</keyword>
<organism evidence="2 4">
    <name type="scientific">Caldalkalibacillus thermarum (strain TA2.A1)</name>
    <dbReference type="NCBI Taxonomy" id="986075"/>
    <lineage>
        <taxon>Bacteria</taxon>
        <taxon>Bacillati</taxon>
        <taxon>Bacillota</taxon>
        <taxon>Bacilli</taxon>
        <taxon>Bacillales</taxon>
        <taxon>Bacillaceae</taxon>
        <taxon>Caldalkalibacillus</taxon>
    </lineage>
</organism>
<dbReference type="Proteomes" id="UP000010716">
    <property type="component" value="Unassembled WGS sequence"/>
</dbReference>
<keyword evidence="1" id="KW-0472">Membrane</keyword>
<feature type="transmembrane region" description="Helical" evidence="1">
    <location>
        <begin position="34"/>
        <end position="52"/>
    </location>
</feature>
<reference evidence="2 4" key="1">
    <citation type="journal article" date="2011" name="J. Bacteriol.">
        <title>Draft genome sequence of the thermoalkaliphilic Caldalkalibacillus thermarum strain TA2.A1.</title>
        <authorList>
            <person name="Kalamorz F."/>
            <person name="Keis S."/>
            <person name="McMillan D.G."/>
            <person name="Olsson K."/>
            <person name="Stanton J.A."/>
            <person name="Stockwell P."/>
            <person name="Black M.A."/>
            <person name="Klingeman D.M."/>
            <person name="Land M.L."/>
            <person name="Han C.S."/>
            <person name="Martin S.L."/>
            <person name="Becher S.A."/>
            <person name="Peddie C.J."/>
            <person name="Morgan H.W."/>
            <person name="Matthies D."/>
            <person name="Preiss L."/>
            <person name="Meier T."/>
            <person name="Brown S.D."/>
            <person name="Cook G.M."/>
        </authorList>
    </citation>
    <scope>NUCLEOTIDE SEQUENCE [LARGE SCALE GENOMIC DNA]</scope>
    <source>
        <strain evidence="2 4">TA2.A1</strain>
    </source>
</reference>
<reference evidence="3 5" key="2">
    <citation type="journal article" date="2020" name="Extremophiles">
        <title>Genomic analysis of Caldalkalibacillus thermarum TA2.A1 reveals aerobic alkaliphilic metabolism and evolutionary hallmarks linking alkaliphilic bacteria and plant life.</title>
        <authorList>
            <person name="de Jong S.I."/>
            <person name="van den Broek M.A."/>
            <person name="Merkel A.Y."/>
            <person name="de la Torre Cortes P."/>
            <person name="Kalamorz F."/>
            <person name="Cook G.M."/>
            <person name="van Loosdrecht M.C.M."/>
            <person name="McMillan D.G.G."/>
        </authorList>
    </citation>
    <scope>NUCLEOTIDE SEQUENCE [LARGE SCALE GENOMIC DNA]</scope>
    <source>
        <strain evidence="3 5">TA2.A1</strain>
    </source>
</reference>
<dbReference type="Proteomes" id="UP000825179">
    <property type="component" value="Chromosome"/>
</dbReference>
<name>F5L8B1_CALTT</name>
<proteinExistence type="predicted"/>
<dbReference type="OrthoDB" id="2970258at2"/>
<protein>
    <submittedName>
        <fullName evidence="2">Uncharacterized protein</fullName>
    </submittedName>
</protein>
<feature type="transmembrane region" description="Helical" evidence="1">
    <location>
        <begin position="6"/>
        <end position="22"/>
    </location>
</feature>
<gene>
    <name evidence="2" type="ORF">CathTA2_2063</name>
    <name evidence="3" type="ORF">HUR95_07130</name>
</gene>
<keyword evidence="1" id="KW-1133">Transmembrane helix</keyword>
<evidence type="ECO:0000313" key="4">
    <source>
        <dbReference type="Proteomes" id="UP000010716"/>
    </source>
</evidence>
<dbReference type="AlphaFoldDB" id="F5L8B1"/>
<reference evidence="3" key="3">
    <citation type="submission" date="2021-08" db="EMBL/GenBank/DDBJ databases">
        <authorList>
            <person name="de Jong S."/>
            <person name="van den Broek M."/>
            <person name="Merkel A."/>
            <person name="de la Torre Cortes P."/>
            <person name="Kalamorz F."/>
            <person name="Cook G."/>
            <person name="van Loosdrecht M."/>
            <person name="McMillan D."/>
        </authorList>
    </citation>
    <scope>NUCLEOTIDE SEQUENCE</scope>
    <source>
        <strain evidence="3">TA2.A1</strain>
    </source>
</reference>
<evidence type="ECO:0000256" key="1">
    <source>
        <dbReference type="SAM" id="Phobius"/>
    </source>
</evidence>
<dbReference type="RefSeq" id="WP_007505301.1">
    <property type="nucleotide sequence ID" value="NZ_AFCE01000149.1"/>
</dbReference>
<evidence type="ECO:0000313" key="5">
    <source>
        <dbReference type="Proteomes" id="UP000825179"/>
    </source>
</evidence>
<dbReference type="KEGG" id="cthu:HUR95_07130"/>
<evidence type="ECO:0000313" key="3">
    <source>
        <dbReference type="EMBL" id="QZT34999.1"/>
    </source>
</evidence>
<dbReference type="EMBL" id="CP082237">
    <property type="protein sequence ID" value="QZT34999.1"/>
    <property type="molecule type" value="Genomic_DNA"/>
</dbReference>
<accession>F5L8B1</accession>
<dbReference type="EMBL" id="AFCE01000149">
    <property type="protein sequence ID" value="EGL82431.1"/>
    <property type="molecule type" value="Genomic_DNA"/>
</dbReference>
<keyword evidence="5" id="KW-1185">Reference proteome</keyword>
<evidence type="ECO:0000313" key="2">
    <source>
        <dbReference type="EMBL" id="EGL82431.1"/>
    </source>
</evidence>
<sequence length="74" mass="8529">MRVGTLFLVTVIVMLIALYEWPKMNPHEIKEKRAFIVLTVMGWGLAVLLLYFPDLPGPNEWVGKIFAPLKKFVE</sequence>